<accession>A0A8H5GQ60</accession>
<dbReference type="PROSITE" id="PS00463">
    <property type="entry name" value="ZN2_CY6_FUNGAL_1"/>
    <property type="match status" value="1"/>
</dbReference>
<feature type="compositionally biased region" description="Basic and acidic residues" evidence="1">
    <location>
        <begin position="421"/>
        <end position="430"/>
    </location>
</feature>
<feature type="region of interest" description="Disordered" evidence="1">
    <location>
        <begin position="510"/>
        <end position="552"/>
    </location>
</feature>
<evidence type="ECO:0000313" key="3">
    <source>
        <dbReference type="EMBL" id="KAF5369028.1"/>
    </source>
</evidence>
<dbReference type="SMART" id="SM00066">
    <property type="entry name" value="GAL4"/>
    <property type="match status" value="1"/>
</dbReference>
<dbReference type="Pfam" id="PF00172">
    <property type="entry name" value="Zn_clus"/>
    <property type="match status" value="1"/>
</dbReference>
<dbReference type="EMBL" id="JAACJM010000014">
    <property type="protein sequence ID" value="KAF5369028.1"/>
    <property type="molecule type" value="Genomic_DNA"/>
</dbReference>
<feature type="compositionally biased region" description="Low complexity" evidence="1">
    <location>
        <begin position="451"/>
        <end position="460"/>
    </location>
</feature>
<feature type="compositionally biased region" description="Polar residues" evidence="1">
    <location>
        <begin position="236"/>
        <end position="250"/>
    </location>
</feature>
<evidence type="ECO:0000256" key="1">
    <source>
        <dbReference type="SAM" id="MobiDB-lite"/>
    </source>
</evidence>
<proteinExistence type="predicted"/>
<keyword evidence="4" id="KW-1185">Reference proteome</keyword>
<dbReference type="InterPro" id="IPR036864">
    <property type="entry name" value="Zn2-C6_fun-type_DNA-bd_sf"/>
</dbReference>
<feature type="compositionally biased region" description="Low complexity" evidence="1">
    <location>
        <begin position="526"/>
        <end position="535"/>
    </location>
</feature>
<feature type="region of interest" description="Disordered" evidence="1">
    <location>
        <begin position="236"/>
        <end position="296"/>
    </location>
</feature>
<feature type="compositionally biased region" description="Polar residues" evidence="1">
    <location>
        <begin position="408"/>
        <end position="419"/>
    </location>
</feature>
<gene>
    <name evidence="3" type="ORF">D9758_003117</name>
</gene>
<dbReference type="PROSITE" id="PS50048">
    <property type="entry name" value="ZN2_CY6_FUNGAL_2"/>
    <property type="match status" value="1"/>
</dbReference>
<protein>
    <recommendedName>
        <fullName evidence="2">Zn(2)-C6 fungal-type domain-containing protein</fullName>
    </recommendedName>
</protein>
<organism evidence="3 4">
    <name type="scientific">Tetrapyrgos nigripes</name>
    <dbReference type="NCBI Taxonomy" id="182062"/>
    <lineage>
        <taxon>Eukaryota</taxon>
        <taxon>Fungi</taxon>
        <taxon>Dikarya</taxon>
        <taxon>Basidiomycota</taxon>
        <taxon>Agaricomycotina</taxon>
        <taxon>Agaricomycetes</taxon>
        <taxon>Agaricomycetidae</taxon>
        <taxon>Agaricales</taxon>
        <taxon>Marasmiineae</taxon>
        <taxon>Marasmiaceae</taxon>
        <taxon>Tetrapyrgos</taxon>
    </lineage>
</organism>
<dbReference type="GO" id="GO:0008270">
    <property type="term" value="F:zinc ion binding"/>
    <property type="evidence" value="ECO:0007669"/>
    <property type="project" value="InterPro"/>
</dbReference>
<comment type="caution">
    <text evidence="3">The sequence shown here is derived from an EMBL/GenBank/DDBJ whole genome shotgun (WGS) entry which is preliminary data.</text>
</comment>
<dbReference type="AlphaFoldDB" id="A0A8H5GQ60"/>
<name>A0A8H5GQ60_9AGAR</name>
<feature type="compositionally biased region" description="Polar residues" evidence="1">
    <location>
        <begin position="432"/>
        <end position="443"/>
    </location>
</feature>
<dbReference type="Proteomes" id="UP000559256">
    <property type="component" value="Unassembled WGS sequence"/>
</dbReference>
<feature type="region of interest" description="Disordered" evidence="1">
    <location>
        <begin position="589"/>
        <end position="610"/>
    </location>
</feature>
<dbReference type="InterPro" id="IPR001138">
    <property type="entry name" value="Zn2Cys6_DnaBD"/>
</dbReference>
<dbReference type="GO" id="GO:0000981">
    <property type="term" value="F:DNA-binding transcription factor activity, RNA polymerase II-specific"/>
    <property type="evidence" value="ECO:0007669"/>
    <property type="project" value="InterPro"/>
</dbReference>
<dbReference type="CDD" id="cd00067">
    <property type="entry name" value="GAL4"/>
    <property type="match status" value="1"/>
</dbReference>
<feature type="domain" description="Zn(2)-C6 fungal-type" evidence="2">
    <location>
        <begin position="471"/>
        <end position="505"/>
    </location>
</feature>
<reference evidence="3 4" key="1">
    <citation type="journal article" date="2020" name="ISME J.">
        <title>Uncovering the hidden diversity of litter-decomposition mechanisms in mushroom-forming fungi.</title>
        <authorList>
            <person name="Floudas D."/>
            <person name="Bentzer J."/>
            <person name="Ahren D."/>
            <person name="Johansson T."/>
            <person name="Persson P."/>
            <person name="Tunlid A."/>
        </authorList>
    </citation>
    <scope>NUCLEOTIDE SEQUENCE [LARGE SCALE GENOMIC DNA]</scope>
    <source>
        <strain evidence="3 4">CBS 291.85</strain>
    </source>
</reference>
<dbReference type="Gene3D" id="4.10.240.10">
    <property type="entry name" value="Zn(2)-C6 fungal-type DNA-binding domain"/>
    <property type="match status" value="1"/>
</dbReference>
<evidence type="ECO:0000313" key="4">
    <source>
        <dbReference type="Proteomes" id="UP000559256"/>
    </source>
</evidence>
<evidence type="ECO:0000259" key="2">
    <source>
        <dbReference type="PROSITE" id="PS50048"/>
    </source>
</evidence>
<sequence length="723" mass="79456">MGRLSDADVYASQLLRCHHGYPLWIPRPYESLPELYRLTGTSLADVGRITPDGHFHFLFNALAPADNPVNERGVPDDFKPLVFDNRVLRDVDFHRPHKPIYTIGTKCYEMAADATAQIMGMPPEGGSGIELKFEDREGALLILPEGAARVDVESVIPFRQYAHRHCESWYRFAESRGIEVENGSLYFVTGYDKTSSWENAVFSNSSRAASVSLKLTSGIGPGGKLQLSQASNRITPVTTGCSSPNCRMNQSQSSSSSSTRSNGSDESSHSRSSRVAWPNFTSPSNSNRNDSSRQRGRVVAYSDSGFAISEDDLGVDHSSDSICDNKDDEFGGPTSLHHPSNILNDYLLEQIPDCKVAITHDNDWCQLLEECDSGMSLDDELIAKAMSKYDIVTEGGCAFFERPTVPTISTSNPSKSNVRLQADEQSKDPESSVMNEGTSNTPSDIVPIMTSQQNSSSNESGNHHPTRNPMVCTNCKARKIKCESNREFPNRPCQRCANGKLRCEYVVISHPPPPPTTSQNSHHRNSSTSSASFTANPYTRAPNAPPVPSALRYSPLSLTSSASLTAKSPHTLAPNVPHVPSILRYSPLSYTSTSRSPRPDMDYSSRTQSPYPTSIVSPRFSYASRETSSPAFYDAYYSSGSNHDPTTTGMSAMSHVESNMDIDFDSSSTIPRNPPHSFPVGMEYSGQYLDQSYLDWGSNVPPQNNLSQEPYFPRYAVSTSRPS</sequence>
<dbReference type="OrthoDB" id="3222453at2759"/>
<feature type="compositionally biased region" description="Low complexity" evidence="1">
    <location>
        <begin position="251"/>
        <end position="265"/>
    </location>
</feature>
<feature type="region of interest" description="Disordered" evidence="1">
    <location>
        <begin position="408"/>
        <end position="470"/>
    </location>
</feature>
<dbReference type="SUPFAM" id="SSF57701">
    <property type="entry name" value="Zn2/Cys6 DNA-binding domain"/>
    <property type="match status" value="1"/>
</dbReference>